<keyword evidence="1" id="KW-0175">Coiled coil</keyword>
<comment type="caution">
    <text evidence="2">The sequence shown here is derived from an EMBL/GenBank/DDBJ whole genome shotgun (WGS) entry which is preliminary data.</text>
</comment>
<evidence type="ECO:0000256" key="1">
    <source>
        <dbReference type="SAM" id="Coils"/>
    </source>
</evidence>
<dbReference type="EMBL" id="JAIWYP010000014">
    <property type="protein sequence ID" value="KAH3712475.1"/>
    <property type="molecule type" value="Genomic_DNA"/>
</dbReference>
<feature type="coiled-coil region" evidence="1">
    <location>
        <begin position="46"/>
        <end position="73"/>
    </location>
</feature>
<name>A0A9D4BWA7_DREPO</name>
<evidence type="ECO:0000313" key="3">
    <source>
        <dbReference type="Proteomes" id="UP000828390"/>
    </source>
</evidence>
<accession>A0A9D4BWA7</accession>
<keyword evidence="3" id="KW-1185">Reference proteome</keyword>
<reference evidence="2" key="2">
    <citation type="submission" date="2020-11" db="EMBL/GenBank/DDBJ databases">
        <authorList>
            <person name="McCartney M.A."/>
            <person name="Auch B."/>
            <person name="Kono T."/>
            <person name="Mallez S."/>
            <person name="Becker A."/>
            <person name="Gohl D.M."/>
            <person name="Silverstein K.A.T."/>
            <person name="Koren S."/>
            <person name="Bechman K.B."/>
            <person name="Herman A."/>
            <person name="Abrahante J.E."/>
            <person name="Garbe J."/>
        </authorList>
    </citation>
    <scope>NUCLEOTIDE SEQUENCE</scope>
    <source>
        <strain evidence="2">Duluth1</strain>
        <tissue evidence="2">Whole animal</tissue>
    </source>
</reference>
<dbReference type="AlphaFoldDB" id="A0A9D4BWA7"/>
<proteinExistence type="predicted"/>
<feature type="coiled-coil region" evidence="1">
    <location>
        <begin position="112"/>
        <end position="146"/>
    </location>
</feature>
<evidence type="ECO:0000313" key="2">
    <source>
        <dbReference type="EMBL" id="KAH3712475.1"/>
    </source>
</evidence>
<reference evidence="2" key="1">
    <citation type="journal article" date="2019" name="bioRxiv">
        <title>The Genome of the Zebra Mussel, Dreissena polymorpha: A Resource for Invasive Species Research.</title>
        <authorList>
            <person name="McCartney M.A."/>
            <person name="Auch B."/>
            <person name="Kono T."/>
            <person name="Mallez S."/>
            <person name="Zhang Y."/>
            <person name="Obille A."/>
            <person name="Becker A."/>
            <person name="Abrahante J.E."/>
            <person name="Garbe J."/>
            <person name="Badalamenti J.P."/>
            <person name="Herman A."/>
            <person name="Mangelson H."/>
            <person name="Liachko I."/>
            <person name="Sullivan S."/>
            <person name="Sone E.D."/>
            <person name="Koren S."/>
            <person name="Silverstein K.A.T."/>
            <person name="Beckman K.B."/>
            <person name="Gohl D.M."/>
        </authorList>
    </citation>
    <scope>NUCLEOTIDE SEQUENCE</scope>
    <source>
        <strain evidence="2">Duluth1</strain>
        <tissue evidence="2">Whole animal</tissue>
    </source>
</reference>
<organism evidence="2 3">
    <name type="scientific">Dreissena polymorpha</name>
    <name type="common">Zebra mussel</name>
    <name type="synonym">Mytilus polymorpha</name>
    <dbReference type="NCBI Taxonomy" id="45954"/>
    <lineage>
        <taxon>Eukaryota</taxon>
        <taxon>Metazoa</taxon>
        <taxon>Spiralia</taxon>
        <taxon>Lophotrochozoa</taxon>
        <taxon>Mollusca</taxon>
        <taxon>Bivalvia</taxon>
        <taxon>Autobranchia</taxon>
        <taxon>Heteroconchia</taxon>
        <taxon>Euheterodonta</taxon>
        <taxon>Imparidentia</taxon>
        <taxon>Neoheterodontei</taxon>
        <taxon>Myida</taxon>
        <taxon>Dreissenoidea</taxon>
        <taxon>Dreissenidae</taxon>
        <taxon>Dreissena</taxon>
    </lineage>
</organism>
<gene>
    <name evidence="2" type="ORF">DPMN_072177</name>
</gene>
<sequence length="150" mass="17689">MLERLRAEEFVFPKSNDLTVEDGASSAYSDEVQLLAIKTKHIVTENRNLKRVIKEIDDENKILSIQVERSERKVEMLLGLLEVINRKWQSVLVTEKEKSLLEKECSVWEQKFDKMSDQLNMILEEIEEKKQKLNELNTRNVNKKLKRSTN</sequence>
<protein>
    <submittedName>
        <fullName evidence="2">Uncharacterized protein</fullName>
    </submittedName>
</protein>
<dbReference type="Proteomes" id="UP000828390">
    <property type="component" value="Unassembled WGS sequence"/>
</dbReference>